<evidence type="ECO:0000256" key="2">
    <source>
        <dbReference type="ARBA" id="ARBA00022741"/>
    </source>
</evidence>
<gene>
    <name evidence="9" type="ORF">L211DRAFT_776777</name>
</gene>
<dbReference type="FunFam" id="3.40.50.300:FF:000145">
    <property type="entry name" value="probable ATP-dependent RNA helicase DHX40"/>
    <property type="match status" value="1"/>
</dbReference>
<dbReference type="InterPro" id="IPR011545">
    <property type="entry name" value="DEAD/DEAH_box_helicase_dom"/>
</dbReference>
<evidence type="ECO:0000256" key="6">
    <source>
        <dbReference type="ARBA" id="ARBA00047984"/>
    </source>
</evidence>
<dbReference type="InterPro" id="IPR048333">
    <property type="entry name" value="HA2_WH"/>
</dbReference>
<dbReference type="STRING" id="1051890.A0A3N4M928"/>
<dbReference type="Pfam" id="PF00270">
    <property type="entry name" value="DEAD"/>
    <property type="match status" value="1"/>
</dbReference>
<keyword evidence="2" id="KW-0547">Nucleotide-binding</keyword>
<evidence type="ECO:0000259" key="8">
    <source>
        <dbReference type="PROSITE" id="PS51194"/>
    </source>
</evidence>
<dbReference type="GO" id="GO:0005524">
    <property type="term" value="F:ATP binding"/>
    <property type="evidence" value="ECO:0007669"/>
    <property type="project" value="UniProtKB-KW"/>
</dbReference>
<dbReference type="PANTHER" id="PTHR18934">
    <property type="entry name" value="ATP-DEPENDENT RNA HELICASE"/>
    <property type="match status" value="1"/>
</dbReference>
<evidence type="ECO:0000313" key="9">
    <source>
        <dbReference type="EMBL" id="RPB29152.1"/>
    </source>
</evidence>
<dbReference type="SMART" id="SM00847">
    <property type="entry name" value="HA2"/>
    <property type="match status" value="1"/>
</dbReference>
<dbReference type="Gene3D" id="1.20.120.1080">
    <property type="match status" value="1"/>
</dbReference>
<dbReference type="Proteomes" id="UP000267821">
    <property type="component" value="Unassembled WGS sequence"/>
</dbReference>
<evidence type="ECO:0000256" key="4">
    <source>
        <dbReference type="ARBA" id="ARBA00022806"/>
    </source>
</evidence>
<keyword evidence="10" id="KW-1185">Reference proteome</keyword>
<dbReference type="GO" id="GO:0045943">
    <property type="term" value="P:positive regulation of transcription by RNA polymerase I"/>
    <property type="evidence" value="ECO:0007669"/>
    <property type="project" value="TreeGrafter"/>
</dbReference>
<evidence type="ECO:0000256" key="1">
    <source>
        <dbReference type="ARBA" id="ARBA00012552"/>
    </source>
</evidence>
<evidence type="ECO:0000256" key="5">
    <source>
        <dbReference type="ARBA" id="ARBA00022840"/>
    </source>
</evidence>
<dbReference type="InterPro" id="IPR014001">
    <property type="entry name" value="Helicase_ATP-bd"/>
</dbReference>
<dbReference type="Pfam" id="PF04408">
    <property type="entry name" value="WHD_HA2"/>
    <property type="match status" value="1"/>
</dbReference>
<feature type="domain" description="Helicase ATP-binding" evidence="7">
    <location>
        <begin position="14"/>
        <end position="195"/>
    </location>
</feature>
<keyword evidence="4" id="KW-0347">Helicase</keyword>
<sequence length="695" mass="78636">RKKLPIWSYQENLRSALRARDILVMLGETGSGKSTQLVQFLLNEPWMRPDPQHTDSKGNVIQPCIAITQPRRIAATSLAYRVAQELGFQVGEEVGYSIRFDNKSDPYKTRIKFLTDGMLLREMLDDPELTRYRAVVVDEAHERTVSGDLVLGFLKGLVKKAKAGQHNLKVVVMSATVEVEKLAEFFEEQVQDSSPTFESSSKRPESNVGICFVAGRQYPVETFYTPTPIEDYVDSALRTTFQIHFAEPLPGDILVFLPGQEDIESLERVIKEFRQYLDTTTVPDILALPLYAGLPHNLQQRVFLPASTPRTRKVIIATNIAETSITVPGVRFVIDSGKEKARKYRHKIGLDSLLVSDISRSSAAQRKGRAGREAPGKCYRLYTEQAFCTLAENSIPEILRVDVSSSILNIKARGKHDVVTFDYLDPPTREGLLKALELLYTLGALNNSGNITPLGHSMSKLPLGPQLSKVLISSLEESNIDILPEVIDIIAALSAENLLLNIPHAFPDFKKTEIEEARRPMQRREGDHLYYLAIFRGFLKEKLDRRVWTQSRFYSHRALIGAIDVRKQLRNLCSSLCPPKLKEKLYPPDHELEEHTSPEKAERILRCFLRGYFSNSARIVPDGTYRTVGDLSQTVAIHPQSVLFAGGEEGGRRRFEAIMYHEWVFTSKPFARCVSAVQLDWVMEANPRYFMEKRG</sequence>
<dbReference type="PROSITE" id="PS51194">
    <property type="entry name" value="HELICASE_CTER"/>
    <property type="match status" value="1"/>
</dbReference>
<feature type="domain" description="Helicase C-terminal" evidence="8">
    <location>
        <begin position="240"/>
        <end position="414"/>
    </location>
</feature>
<dbReference type="EMBL" id="ML121528">
    <property type="protein sequence ID" value="RPB29152.1"/>
    <property type="molecule type" value="Genomic_DNA"/>
</dbReference>
<dbReference type="GO" id="GO:0003725">
    <property type="term" value="F:double-stranded RNA binding"/>
    <property type="evidence" value="ECO:0007669"/>
    <property type="project" value="TreeGrafter"/>
</dbReference>
<dbReference type="Pfam" id="PF21010">
    <property type="entry name" value="HA2_C"/>
    <property type="match status" value="1"/>
</dbReference>
<protein>
    <recommendedName>
        <fullName evidence="1">RNA helicase</fullName>
        <ecNumber evidence="1">3.6.4.13</ecNumber>
    </recommendedName>
</protein>
<organism evidence="9 10">
    <name type="scientific">Terfezia boudieri ATCC MYA-4762</name>
    <dbReference type="NCBI Taxonomy" id="1051890"/>
    <lineage>
        <taxon>Eukaryota</taxon>
        <taxon>Fungi</taxon>
        <taxon>Dikarya</taxon>
        <taxon>Ascomycota</taxon>
        <taxon>Pezizomycotina</taxon>
        <taxon>Pezizomycetes</taxon>
        <taxon>Pezizales</taxon>
        <taxon>Pezizaceae</taxon>
        <taxon>Terfezia</taxon>
    </lineage>
</organism>
<dbReference type="GO" id="GO:0016787">
    <property type="term" value="F:hydrolase activity"/>
    <property type="evidence" value="ECO:0007669"/>
    <property type="project" value="UniProtKB-KW"/>
</dbReference>
<reference evidence="9 10" key="1">
    <citation type="journal article" date="2018" name="Nat. Ecol. Evol.">
        <title>Pezizomycetes genomes reveal the molecular basis of ectomycorrhizal truffle lifestyle.</title>
        <authorList>
            <person name="Murat C."/>
            <person name="Payen T."/>
            <person name="Noel B."/>
            <person name="Kuo A."/>
            <person name="Morin E."/>
            <person name="Chen J."/>
            <person name="Kohler A."/>
            <person name="Krizsan K."/>
            <person name="Balestrini R."/>
            <person name="Da Silva C."/>
            <person name="Montanini B."/>
            <person name="Hainaut M."/>
            <person name="Levati E."/>
            <person name="Barry K.W."/>
            <person name="Belfiori B."/>
            <person name="Cichocki N."/>
            <person name="Clum A."/>
            <person name="Dockter R.B."/>
            <person name="Fauchery L."/>
            <person name="Guy J."/>
            <person name="Iotti M."/>
            <person name="Le Tacon F."/>
            <person name="Lindquist E.A."/>
            <person name="Lipzen A."/>
            <person name="Malagnac F."/>
            <person name="Mello A."/>
            <person name="Molinier V."/>
            <person name="Miyauchi S."/>
            <person name="Poulain J."/>
            <person name="Riccioni C."/>
            <person name="Rubini A."/>
            <person name="Sitrit Y."/>
            <person name="Splivallo R."/>
            <person name="Traeger S."/>
            <person name="Wang M."/>
            <person name="Zifcakova L."/>
            <person name="Wipf D."/>
            <person name="Zambonelli A."/>
            <person name="Paolocci F."/>
            <person name="Nowrousian M."/>
            <person name="Ottonello S."/>
            <person name="Baldrian P."/>
            <person name="Spatafora J.W."/>
            <person name="Henrissat B."/>
            <person name="Nagy L.G."/>
            <person name="Aury J.M."/>
            <person name="Wincker P."/>
            <person name="Grigoriev I.V."/>
            <person name="Bonfante P."/>
            <person name="Martin F.M."/>
        </authorList>
    </citation>
    <scope>NUCLEOTIDE SEQUENCE [LARGE SCALE GENOMIC DNA]</scope>
    <source>
        <strain evidence="9 10">ATCC MYA-4762</strain>
    </source>
</reference>
<dbReference type="InParanoid" id="A0A3N4M928"/>
<dbReference type="GO" id="GO:0003724">
    <property type="term" value="F:RNA helicase activity"/>
    <property type="evidence" value="ECO:0007669"/>
    <property type="project" value="UniProtKB-EC"/>
</dbReference>
<dbReference type="EC" id="3.6.4.13" evidence="1"/>
<dbReference type="PANTHER" id="PTHR18934:SF118">
    <property type="entry name" value="ATP-DEPENDENT RNA HELICASE DHX33"/>
    <property type="match status" value="1"/>
</dbReference>
<dbReference type="InterPro" id="IPR007502">
    <property type="entry name" value="Helicase-assoc_dom"/>
</dbReference>
<dbReference type="Pfam" id="PF07717">
    <property type="entry name" value="OB_NTP_bind"/>
    <property type="match status" value="1"/>
</dbReference>
<dbReference type="FunCoup" id="A0A3N4M928">
    <property type="interactions" value="179"/>
</dbReference>
<dbReference type="CDD" id="cd18791">
    <property type="entry name" value="SF2_C_RHA"/>
    <property type="match status" value="1"/>
</dbReference>
<dbReference type="GO" id="GO:0005730">
    <property type="term" value="C:nucleolus"/>
    <property type="evidence" value="ECO:0007669"/>
    <property type="project" value="TreeGrafter"/>
</dbReference>
<dbReference type="Gene3D" id="3.40.50.300">
    <property type="entry name" value="P-loop containing nucleotide triphosphate hydrolases"/>
    <property type="match status" value="2"/>
</dbReference>
<dbReference type="PROSITE" id="PS51192">
    <property type="entry name" value="HELICASE_ATP_BIND_1"/>
    <property type="match status" value="1"/>
</dbReference>
<dbReference type="SMART" id="SM00490">
    <property type="entry name" value="HELICc"/>
    <property type="match status" value="1"/>
</dbReference>
<accession>A0A3N4M928</accession>
<evidence type="ECO:0000259" key="7">
    <source>
        <dbReference type="PROSITE" id="PS51192"/>
    </source>
</evidence>
<dbReference type="AlphaFoldDB" id="A0A3N4M928"/>
<comment type="catalytic activity">
    <reaction evidence="6">
        <text>ATP + H2O = ADP + phosphate + H(+)</text>
        <dbReference type="Rhea" id="RHEA:13065"/>
        <dbReference type="ChEBI" id="CHEBI:15377"/>
        <dbReference type="ChEBI" id="CHEBI:15378"/>
        <dbReference type="ChEBI" id="CHEBI:30616"/>
        <dbReference type="ChEBI" id="CHEBI:43474"/>
        <dbReference type="ChEBI" id="CHEBI:456216"/>
        <dbReference type="EC" id="3.6.4.13"/>
    </reaction>
</comment>
<dbReference type="InterPro" id="IPR001650">
    <property type="entry name" value="Helicase_C-like"/>
</dbReference>
<dbReference type="OrthoDB" id="10253254at2759"/>
<dbReference type="CDD" id="cd17917">
    <property type="entry name" value="DEXHc_RHA-like"/>
    <property type="match status" value="1"/>
</dbReference>
<dbReference type="Pfam" id="PF00271">
    <property type="entry name" value="Helicase_C"/>
    <property type="match status" value="1"/>
</dbReference>
<feature type="non-terminal residue" evidence="9">
    <location>
        <position position="1"/>
    </location>
</feature>
<name>A0A3N4M928_9PEZI</name>
<dbReference type="InterPro" id="IPR027417">
    <property type="entry name" value="P-loop_NTPase"/>
</dbReference>
<proteinExistence type="predicted"/>
<keyword evidence="5" id="KW-0067">ATP-binding</keyword>
<evidence type="ECO:0000256" key="3">
    <source>
        <dbReference type="ARBA" id="ARBA00022801"/>
    </source>
</evidence>
<dbReference type="SMART" id="SM00487">
    <property type="entry name" value="DEXDc"/>
    <property type="match status" value="1"/>
</dbReference>
<keyword evidence="3 9" id="KW-0378">Hydrolase</keyword>
<dbReference type="SUPFAM" id="SSF52540">
    <property type="entry name" value="P-loop containing nucleoside triphosphate hydrolases"/>
    <property type="match status" value="1"/>
</dbReference>
<evidence type="ECO:0000313" key="10">
    <source>
        <dbReference type="Proteomes" id="UP000267821"/>
    </source>
</evidence>
<dbReference type="InterPro" id="IPR011709">
    <property type="entry name" value="DEAD-box_helicase_OB_fold"/>
</dbReference>